<comment type="caution">
    <text evidence="2">The sequence shown here is derived from an EMBL/GenBank/DDBJ whole genome shotgun (WGS) entry which is preliminary data.</text>
</comment>
<dbReference type="OrthoDB" id="902060at2759"/>
<evidence type="ECO:0000313" key="2">
    <source>
        <dbReference type="EMBL" id="GER32271.1"/>
    </source>
</evidence>
<protein>
    <submittedName>
        <fullName evidence="2">Lipid-transfer protein</fullName>
    </submittedName>
</protein>
<gene>
    <name evidence="2" type="ORF">STAS_08326</name>
</gene>
<keyword evidence="3" id="KW-1185">Reference proteome</keyword>
<accession>A0A5A7PHX2</accession>
<proteinExistence type="predicted"/>
<feature type="chain" id="PRO_5022737762" evidence="1">
    <location>
        <begin position="28"/>
        <end position="208"/>
    </location>
</feature>
<reference evidence="3" key="1">
    <citation type="journal article" date="2019" name="Curr. Biol.">
        <title>Genome Sequence of Striga asiatica Provides Insight into the Evolution of Plant Parasitism.</title>
        <authorList>
            <person name="Yoshida S."/>
            <person name="Kim S."/>
            <person name="Wafula E.K."/>
            <person name="Tanskanen J."/>
            <person name="Kim Y.M."/>
            <person name="Honaas L."/>
            <person name="Yang Z."/>
            <person name="Spallek T."/>
            <person name="Conn C.E."/>
            <person name="Ichihashi Y."/>
            <person name="Cheong K."/>
            <person name="Cui S."/>
            <person name="Der J.P."/>
            <person name="Gundlach H."/>
            <person name="Jiao Y."/>
            <person name="Hori C."/>
            <person name="Ishida J.K."/>
            <person name="Kasahara H."/>
            <person name="Kiba T."/>
            <person name="Kim M.S."/>
            <person name="Koo N."/>
            <person name="Laohavisit A."/>
            <person name="Lee Y.H."/>
            <person name="Lumba S."/>
            <person name="McCourt P."/>
            <person name="Mortimer J.C."/>
            <person name="Mutuku J.M."/>
            <person name="Nomura T."/>
            <person name="Sasaki-Sekimoto Y."/>
            <person name="Seto Y."/>
            <person name="Wang Y."/>
            <person name="Wakatake T."/>
            <person name="Sakakibara H."/>
            <person name="Demura T."/>
            <person name="Yamaguchi S."/>
            <person name="Yoneyama K."/>
            <person name="Manabe R.I."/>
            <person name="Nelson D.C."/>
            <person name="Schulman A.H."/>
            <person name="Timko M.P."/>
            <person name="dePamphilis C.W."/>
            <person name="Choi D."/>
            <person name="Shirasu K."/>
        </authorList>
    </citation>
    <scope>NUCLEOTIDE SEQUENCE [LARGE SCALE GENOMIC DNA]</scope>
    <source>
        <strain evidence="3">cv. UVA1</strain>
    </source>
</reference>
<sequence>MAIQYSRPSISTAVVLILVSTSPTLLSVNSQVLGCSLMGIDHQNCLVPSTQRTPFSIGSCCTTLNQVLEAGYYCLCTLLGPSSSYPVFSAELQISFSNCYIAVPPLTHCHDPKRAAMALPPASPVFPALKPPESAIDDQEFVPLPPEVSENLNSGVVDGGSVLNSSQLPMIGIPKCWNHIKSDAKNWTNSKNMIVLVISLWLFIRRGI</sequence>
<organism evidence="2 3">
    <name type="scientific">Striga asiatica</name>
    <name type="common">Asiatic witchweed</name>
    <name type="synonym">Buchnera asiatica</name>
    <dbReference type="NCBI Taxonomy" id="4170"/>
    <lineage>
        <taxon>Eukaryota</taxon>
        <taxon>Viridiplantae</taxon>
        <taxon>Streptophyta</taxon>
        <taxon>Embryophyta</taxon>
        <taxon>Tracheophyta</taxon>
        <taxon>Spermatophyta</taxon>
        <taxon>Magnoliopsida</taxon>
        <taxon>eudicotyledons</taxon>
        <taxon>Gunneridae</taxon>
        <taxon>Pentapetalae</taxon>
        <taxon>asterids</taxon>
        <taxon>lamiids</taxon>
        <taxon>Lamiales</taxon>
        <taxon>Orobanchaceae</taxon>
        <taxon>Buchnereae</taxon>
        <taxon>Striga</taxon>
    </lineage>
</organism>
<name>A0A5A7PHX2_STRAF</name>
<dbReference type="Proteomes" id="UP000325081">
    <property type="component" value="Unassembled WGS sequence"/>
</dbReference>
<dbReference type="AlphaFoldDB" id="A0A5A7PHX2"/>
<feature type="signal peptide" evidence="1">
    <location>
        <begin position="1"/>
        <end position="27"/>
    </location>
</feature>
<evidence type="ECO:0000256" key="1">
    <source>
        <dbReference type="SAM" id="SignalP"/>
    </source>
</evidence>
<evidence type="ECO:0000313" key="3">
    <source>
        <dbReference type="Proteomes" id="UP000325081"/>
    </source>
</evidence>
<keyword evidence="1" id="KW-0732">Signal</keyword>
<dbReference type="EMBL" id="BKCP01004572">
    <property type="protein sequence ID" value="GER32271.1"/>
    <property type="molecule type" value="Genomic_DNA"/>
</dbReference>